<reference evidence="1" key="1">
    <citation type="submission" date="2019-11" db="EMBL/GenBank/DDBJ databases">
        <authorList>
            <person name="Feng L."/>
        </authorList>
    </citation>
    <scope>NUCLEOTIDE SEQUENCE</scope>
    <source>
        <strain evidence="1">BdentiumLFYP24</strain>
    </source>
</reference>
<proteinExistence type="predicted"/>
<name>A0A6N2SHD4_9BIFI</name>
<accession>A0A6N2SHD4</accession>
<protein>
    <submittedName>
        <fullName evidence="1">Uncharacterized protein</fullName>
    </submittedName>
</protein>
<dbReference type="AlphaFoldDB" id="A0A6N2SHD4"/>
<gene>
    <name evidence="1" type="ORF">BDLFYP24_01441</name>
</gene>
<organism evidence="1">
    <name type="scientific">Bifidobacterium dentium</name>
    <dbReference type="NCBI Taxonomy" id="1689"/>
    <lineage>
        <taxon>Bacteria</taxon>
        <taxon>Bacillati</taxon>
        <taxon>Actinomycetota</taxon>
        <taxon>Actinomycetes</taxon>
        <taxon>Bifidobacteriales</taxon>
        <taxon>Bifidobacteriaceae</taxon>
        <taxon>Bifidobacterium</taxon>
    </lineage>
</organism>
<evidence type="ECO:0000313" key="1">
    <source>
        <dbReference type="EMBL" id="VYS91065.1"/>
    </source>
</evidence>
<dbReference type="EMBL" id="CACRSP010000003">
    <property type="protein sequence ID" value="VYS91065.1"/>
    <property type="molecule type" value="Genomic_DNA"/>
</dbReference>
<sequence length="33" mass="4143">MKIERKMPTPEQFEAIYRSVEWMHLDWNRLGLH</sequence>